<organism evidence="1 2">
    <name type="scientific">Acidiferrimicrobium australe</name>
    <dbReference type="NCBI Taxonomy" id="2664430"/>
    <lineage>
        <taxon>Bacteria</taxon>
        <taxon>Bacillati</taxon>
        <taxon>Actinomycetota</taxon>
        <taxon>Acidimicrobiia</taxon>
        <taxon>Acidimicrobiales</taxon>
        <taxon>Acidimicrobiaceae</taxon>
        <taxon>Acidiferrimicrobium</taxon>
    </lineage>
</organism>
<accession>A0ABW9QZV8</accession>
<dbReference type="EMBL" id="WJHE01001517">
    <property type="protein sequence ID" value="MST35209.1"/>
    <property type="molecule type" value="Genomic_DNA"/>
</dbReference>
<proteinExistence type="predicted"/>
<reference evidence="1 2" key="1">
    <citation type="submission" date="2019-11" db="EMBL/GenBank/DDBJ databases">
        <title>Acidiferrimicrobium australis gen. nov., sp. nov., an acidophilic and obligately heterotrophic, member of the Actinobacteria that catalyses dissimilatory oxido- reduction of iron isolated from metal-rich acidic water in Chile.</title>
        <authorList>
            <person name="Gonzalez D."/>
            <person name="Huber K."/>
            <person name="Hedrich S."/>
            <person name="Rojas-Villalobos C."/>
            <person name="Quatrini R."/>
            <person name="Dinamarca M.A."/>
            <person name="Schwarz A."/>
            <person name="Canales C."/>
            <person name="Nancucheo I."/>
        </authorList>
    </citation>
    <scope>NUCLEOTIDE SEQUENCE [LARGE SCALE GENOMIC DNA]</scope>
    <source>
        <strain evidence="1 2">USS-CCA1</strain>
    </source>
</reference>
<protein>
    <submittedName>
        <fullName evidence="1">Uncharacterized protein</fullName>
    </submittedName>
</protein>
<gene>
    <name evidence="1" type="ORF">GHK86_21055</name>
</gene>
<dbReference type="Proteomes" id="UP000437736">
    <property type="component" value="Unassembled WGS sequence"/>
</dbReference>
<comment type="caution">
    <text evidence="1">The sequence shown here is derived from an EMBL/GenBank/DDBJ whole genome shotgun (WGS) entry which is preliminary data.</text>
</comment>
<evidence type="ECO:0000313" key="1">
    <source>
        <dbReference type="EMBL" id="MST35209.1"/>
    </source>
</evidence>
<keyword evidence="2" id="KW-1185">Reference proteome</keyword>
<evidence type="ECO:0000313" key="2">
    <source>
        <dbReference type="Proteomes" id="UP000437736"/>
    </source>
</evidence>
<sequence>MIPEEHVLARRRALHHLVDESRRMAAGHRLGSPEHDFYAGVRTAAEDGLSPHHRDAHGEAWLAAQAGPFRDGYTRTAAMIAASHHELSHRYQVPDPG</sequence>
<name>A0ABW9QZV8_9ACTN</name>